<dbReference type="Proteomes" id="UP001175228">
    <property type="component" value="Unassembled WGS sequence"/>
</dbReference>
<evidence type="ECO:0000313" key="1">
    <source>
        <dbReference type="EMBL" id="KAK0499234.1"/>
    </source>
</evidence>
<gene>
    <name evidence="1" type="ORF">EDD18DRAFT_1103653</name>
</gene>
<evidence type="ECO:0000313" key="2">
    <source>
        <dbReference type="Proteomes" id="UP001175228"/>
    </source>
</evidence>
<name>A0AA39QCL3_9AGAR</name>
<keyword evidence="2" id="KW-1185">Reference proteome</keyword>
<sequence>MAMKPALDKLTLVLAASFAGRGIPIRVNSLQPGAFMTEELSEIDRAMSQVKLIPWESVRSYRVNIWIQAIKVRVGPQGVKAKWPYVELRQVEENPMSGESTFFDYVGPNPVNVWTAPEEWEVLKSSDFPFDIRIPESIPPTLTLEGCGFTDLVAQGRIKYGLIWVSFLASYSDRVVGRLPLCWRQVRQARSLSIALACVQASSSTLSCREPMSIRYYYLRSGLQKKDSFFGNCQQTHTRSASKADPFLANVLLEAERRYGARLAQEGIDKLSIFCGWHRSRKNSRYHYTIQGYNAAGWMAFTVEMEVANQGRVFPYGQTEWNDWLARTGGNPAKLRAKDFFEPVDHVEAGISWEGSTTGVEILSTPSYPTLGPAPNHPADNLVTRGYTIIIQNSFTTEKGDYLPSPDTTIHLYVFKVPASTLVGVLPIMGMHKYAVQHDYTAEQHEWMAHQGALFEGAVQDNHTIGLTLPVAQLKELSTLYIMGLKNQWLVHGMRPEGWSEELVLAKLDYLEDMVVTLWKLQWVFVVERADSTEN</sequence>
<dbReference type="AlphaFoldDB" id="A0AA39QCL3"/>
<accession>A0AA39QCL3</accession>
<protein>
    <submittedName>
        <fullName evidence="1">Uncharacterized protein</fullName>
    </submittedName>
</protein>
<comment type="caution">
    <text evidence="1">The sequence shown here is derived from an EMBL/GenBank/DDBJ whole genome shotgun (WGS) entry which is preliminary data.</text>
</comment>
<reference evidence="1" key="1">
    <citation type="submission" date="2023-06" db="EMBL/GenBank/DDBJ databases">
        <authorList>
            <consortium name="Lawrence Berkeley National Laboratory"/>
            <person name="Ahrendt S."/>
            <person name="Sahu N."/>
            <person name="Indic B."/>
            <person name="Wong-Bajracharya J."/>
            <person name="Merenyi Z."/>
            <person name="Ke H.-M."/>
            <person name="Monk M."/>
            <person name="Kocsube S."/>
            <person name="Drula E."/>
            <person name="Lipzen A."/>
            <person name="Balint B."/>
            <person name="Henrissat B."/>
            <person name="Andreopoulos B."/>
            <person name="Martin F.M."/>
            <person name="Harder C.B."/>
            <person name="Rigling D."/>
            <person name="Ford K.L."/>
            <person name="Foster G.D."/>
            <person name="Pangilinan J."/>
            <person name="Papanicolaou A."/>
            <person name="Barry K."/>
            <person name="LaButti K."/>
            <person name="Viragh M."/>
            <person name="Koriabine M."/>
            <person name="Yan M."/>
            <person name="Riley R."/>
            <person name="Champramary S."/>
            <person name="Plett K.L."/>
            <person name="Tsai I.J."/>
            <person name="Slot J."/>
            <person name="Sipos G."/>
            <person name="Plett J."/>
            <person name="Nagy L.G."/>
            <person name="Grigoriev I.V."/>
        </authorList>
    </citation>
    <scope>NUCLEOTIDE SEQUENCE</scope>
    <source>
        <strain evidence="1">HWK02</strain>
    </source>
</reference>
<proteinExistence type="predicted"/>
<organism evidence="1 2">
    <name type="scientific">Armillaria luteobubalina</name>
    <dbReference type="NCBI Taxonomy" id="153913"/>
    <lineage>
        <taxon>Eukaryota</taxon>
        <taxon>Fungi</taxon>
        <taxon>Dikarya</taxon>
        <taxon>Basidiomycota</taxon>
        <taxon>Agaricomycotina</taxon>
        <taxon>Agaricomycetes</taxon>
        <taxon>Agaricomycetidae</taxon>
        <taxon>Agaricales</taxon>
        <taxon>Marasmiineae</taxon>
        <taxon>Physalacriaceae</taxon>
        <taxon>Armillaria</taxon>
    </lineage>
</organism>
<dbReference type="EMBL" id="JAUEPU010000010">
    <property type="protein sequence ID" value="KAK0499234.1"/>
    <property type="molecule type" value="Genomic_DNA"/>
</dbReference>